<organism evidence="1 2">
    <name type="scientific">Nostoc favosum CHAB5714</name>
    <dbReference type="NCBI Taxonomy" id="2780399"/>
    <lineage>
        <taxon>Bacteria</taxon>
        <taxon>Bacillati</taxon>
        <taxon>Cyanobacteriota</taxon>
        <taxon>Cyanophyceae</taxon>
        <taxon>Nostocales</taxon>
        <taxon>Nostocaceae</taxon>
        <taxon>Nostoc</taxon>
        <taxon>Nostoc favosum</taxon>
    </lineage>
</organism>
<dbReference type="Proteomes" id="UP001199525">
    <property type="component" value="Unassembled WGS sequence"/>
</dbReference>
<dbReference type="Pfam" id="PF10604">
    <property type="entry name" value="Polyketide_cyc2"/>
    <property type="match status" value="1"/>
</dbReference>
<protein>
    <submittedName>
        <fullName evidence="1">SRPBCC domain-containing protein</fullName>
    </submittedName>
</protein>
<name>A0ABS8IBM2_9NOSO</name>
<evidence type="ECO:0000313" key="2">
    <source>
        <dbReference type="Proteomes" id="UP001199525"/>
    </source>
</evidence>
<dbReference type="SUPFAM" id="SSF55961">
    <property type="entry name" value="Bet v1-like"/>
    <property type="match status" value="1"/>
</dbReference>
<dbReference type="RefSeq" id="WP_229486582.1">
    <property type="nucleotide sequence ID" value="NZ_JAIVFQ010000033.1"/>
</dbReference>
<dbReference type="InterPro" id="IPR023393">
    <property type="entry name" value="START-like_dom_sf"/>
</dbReference>
<evidence type="ECO:0000313" key="1">
    <source>
        <dbReference type="EMBL" id="MCC5601569.1"/>
    </source>
</evidence>
<accession>A0ABS8IBM2</accession>
<gene>
    <name evidence="1" type="ORF">LC586_20765</name>
</gene>
<sequence>MKVSIFSQTKQTLNRRNTLEIYTDIEISAKAEKVWNILTNLNDYSNWNPFLVKAEGTIQKGAKITIHVQPPGLKSMVFNPTIVKNEENRTLAWEGKFILPGIFDGEHTFIIEELGSKNVRLIQKEIYTGLLIPFMAKKLNQNTLSGFELMNQAVKNLAES</sequence>
<reference evidence="1 2" key="1">
    <citation type="journal article" date="2021" name="Microorganisms">
        <title>Genome Evolution of Filamentous Cyanobacterium Nostoc Species: From Facultative Symbiosis to Free Living.</title>
        <authorList>
            <person name="Huo D."/>
            <person name="Li H."/>
            <person name="Cai F."/>
            <person name="Guo X."/>
            <person name="Qiao Z."/>
            <person name="Wang W."/>
            <person name="Yu G."/>
            <person name="Li R."/>
        </authorList>
    </citation>
    <scope>NUCLEOTIDE SEQUENCE [LARGE SCALE GENOMIC DNA]</scope>
    <source>
        <strain evidence="1 2">CHAB 5714</strain>
    </source>
</reference>
<comment type="caution">
    <text evidence="1">The sequence shown here is derived from an EMBL/GenBank/DDBJ whole genome shotgun (WGS) entry which is preliminary data.</text>
</comment>
<dbReference type="Gene3D" id="3.30.530.20">
    <property type="match status" value="1"/>
</dbReference>
<dbReference type="PANTHER" id="PTHR36166">
    <property type="entry name" value="CHROMOSOME 9, WHOLE GENOME SHOTGUN SEQUENCE"/>
    <property type="match status" value="1"/>
</dbReference>
<proteinExistence type="predicted"/>
<keyword evidence="2" id="KW-1185">Reference proteome</keyword>
<dbReference type="CDD" id="cd07822">
    <property type="entry name" value="SRPBCC_4"/>
    <property type="match status" value="1"/>
</dbReference>
<dbReference type="EMBL" id="JAIVFQ010000033">
    <property type="protein sequence ID" value="MCC5601569.1"/>
    <property type="molecule type" value="Genomic_DNA"/>
</dbReference>
<dbReference type="InterPro" id="IPR019587">
    <property type="entry name" value="Polyketide_cyclase/dehydratase"/>
</dbReference>
<dbReference type="PANTHER" id="PTHR36166:SF1">
    <property type="entry name" value="SRPBCC DOMAIN-CONTAINING PROTEIN"/>
    <property type="match status" value="1"/>
</dbReference>